<dbReference type="SUPFAM" id="SSF53850">
    <property type="entry name" value="Periplasmic binding protein-like II"/>
    <property type="match status" value="1"/>
</dbReference>
<dbReference type="PIRSF" id="PIRSF017082">
    <property type="entry name" value="YflP"/>
    <property type="match status" value="1"/>
</dbReference>
<dbReference type="InterPro" id="IPR005064">
    <property type="entry name" value="BUG"/>
</dbReference>
<evidence type="ECO:0000256" key="1">
    <source>
        <dbReference type="ARBA" id="ARBA00006987"/>
    </source>
</evidence>
<organism evidence="3 4">
    <name type="scientific">Enterocloster bolteae</name>
    <dbReference type="NCBI Taxonomy" id="208479"/>
    <lineage>
        <taxon>Bacteria</taxon>
        <taxon>Bacillati</taxon>
        <taxon>Bacillota</taxon>
        <taxon>Clostridia</taxon>
        <taxon>Lachnospirales</taxon>
        <taxon>Lachnospiraceae</taxon>
        <taxon>Enterocloster</taxon>
    </lineage>
</organism>
<dbReference type="EMBL" id="QRZM01000001">
    <property type="protein sequence ID" value="RGV78645.1"/>
    <property type="molecule type" value="Genomic_DNA"/>
</dbReference>
<dbReference type="Pfam" id="PF03401">
    <property type="entry name" value="TctC"/>
    <property type="match status" value="1"/>
</dbReference>
<proteinExistence type="inferred from homology"/>
<comment type="caution">
    <text evidence="3">The sequence shown here is derived from an EMBL/GenBank/DDBJ whole genome shotgun (WGS) entry which is preliminary data.</text>
</comment>
<protein>
    <submittedName>
        <fullName evidence="3">Tripartite tricarboxylate transporter substrate binding protein</fullName>
    </submittedName>
</protein>
<dbReference type="AlphaFoldDB" id="A0A412ZEL8"/>
<evidence type="ECO:0000256" key="2">
    <source>
        <dbReference type="SAM" id="MobiDB-lite"/>
    </source>
</evidence>
<dbReference type="Gene3D" id="3.40.190.10">
    <property type="entry name" value="Periplasmic binding protein-like II"/>
    <property type="match status" value="1"/>
</dbReference>
<reference evidence="3 4" key="1">
    <citation type="submission" date="2018-08" db="EMBL/GenBank/DDBJ databases">
        <title>A genome reference for cultivated species of the human gut microbiota.</title>
        <authorList>
            <person name="Zou Y."/>
            <person name="Xue W."/>
            <person name="Luo G."/>
        </authorList>
    </citation>
    <scope>NUCLEOTIDE SEQUENCE [LARGE SCALE GENOMIC DNA]</scope>
    <source>
        <strain evidence="3 4">AF14-18</strain>
    </source>
</reference>
<feature type="region of interest" description="Disordered" evidence="2">
    <location>
        <begin position="34"/>
        <end position="57"/>
    </location>
</feature>
<dbReference type="InterPro" id="IPR042100">
    <property type="entry name" value="Bug_dom1"/>
</dbReference>
<feature type="compositionally biased region" description="Basic and acidic residues" evidence="2">
    <location>
        <begin position="34"/>
        <end position="45"/>
    </location>
</feature>
<dbReference type="CDD" id="cd07012">
    <property type="entry name" value="PBP2_Bug_TTT"/>
    <property type="match status" value="1"/>
</dbReference>
<dbReference type="Proteomes" id="UP000284543">
    <property type="component" value="Unassembled WGS sequence"/>
</dbReference>
<dbReference type="PROSITE" id="PS51257">
    <property type="entry name" value="PROKAR_LIPOPROTEIN"/>
    <property type="match status" value="1"/>
</dbReference>
<gene>
    <name evidence="3" type="ORF">DWW02_02630</name>
</gene>
<dbReference type="Gene3D" id="3.40.190.150">
    <property type="entry name" value="Bordetella uptake gene, domain 1"/>
    <property type="match status" value="1"/>
</dbReference>
<name>A0A412ZEL8_9FIRM</name>
<comment type="similarity">
    <text evidence="1">Belongs to the UPF0065 (bug) family.</text>
</comment>
<dbReference type="PANTHER" id="PTHR42928">
    <property type="entry name" value="TRICARBOXYLATE-BINDING PROTEIN"/>
    <property type="match status" value="1"/>
</dbReference>
<evidence type="ECO:0000313" key="3">
    <source>
        <dbReference type="EMBL" id="RGV78645.1"/>
    </source>
</evidence>
<sequence length="355" mass="38960">MKEEVLMRKRTIQQFSVICTAALLLSACASKGSAPEKKQEADNSKQESSQLVSGEDDELDYPKRAIEMIVPFGAGGSADMMGRTVAQLMGNYIDKPINVVNKAGGGGVEGTVYVNGQEADGYTILEITPSMPIVEAQGRAPINFSECFVPIGNFQVDIQSFAISKNNPNFQNLDEMLAYAKENPGKVKVGGTSPGGLDDFIVSGFAKAAGIELLYIPYNSAAETKAALLGGEIDIYQDKLISFLQMIQSDDVVPIVTLYDRRLEEIEEMKDVPCTVEKGINFTQGSWRGFAVKKGTPQEIVDYLEDVLKKCYDSEEYKETAEKDKSDIIPGYMPAEEFGKLWEEQLAAFREVFAK</sequence>
<evidence type="ECO:0000313" key="4">
    <source>
        <dbReference type="Proteomes" id="UP000284543"/>
    </source>
</evidence>
<accession>A0A412ZEL8</accession>
<dbReference type="PANTHER" id="PTHR42928:SF5">
    <property type="entry name" value="BLR1237 PROTEIN"/>
    <property type="match status" value="1"/>
</dbReference>